<keyword evidence="1" id="KW-1133">Transmembrane helix</keyword>
<feature type="transmembrane region" description="Helical" evidence="1">
    <location>
        <begin position="26"/>
        <end position="45"/>
    </location>
</feature>
<dbReference type="EMBL" id="CAJOAY010023832">
    <property type="protein sequence ID" value="CAF4369528.1"/>
    <property type="molecule type" value="Genomic_DNA"/>
</dbReference>
<comment type="caution">
    <text evidence="2">The sequence shown here is derived from an EMBL/GenBank/DDBJ whole genome shotgun (WGS) entry which is preliminary data.</text>
</comment>
<feature type="non-terminal residue" evidence="2">
    <location>
        <position position="62"/>
    </location>
</feature>
<evidence type="ECO:0000256" key="1">
    <source>
        <dbReference type="SAM" id="Phobius"/>
    </source>
</evidence>
<keyword evidence="1" id="KW-0472">Membrane</keyword>
<accession>A0A820M6X6</accession>
<proteinExistence type="predicted"/>
<organism evidence="2 3">
    <name type="scientific">Adineta steineri</name>
    <dbReference type="NCBI Taxonomy" id="433720"/>
    <lineage>
        <taxon>Eukaryota</taxon>
        <taxon>Metazoa</taxon>
        <taxon>Spiralia</taxon>
        <taxon>Gnathifera</taxon>
        <taxon>Rotifera</taxon>
        <taxon>Eurotatoria</taxon>
        <taxon>Bdelloidea</taxon>
        <taxon>Adinetida</taxon>
        <taxon>Adinetidae</taxon>
        <taxon>Adineta</taxon>
    </lineage>
</organism>
<sequence length="62" mass="6831">MSNSSYETYSGLAYIQNILSKIFTPYIIIVTLIGIAGNALTIIMLSKRSLTKNFNNCTLIAL</sequence>
<evidence type="ECO:0000313" key="2">
    <source>
        <dbReference type="EMBL" id="CAF4369528.1"/>
    </source>
</evidence>
<gene>
    <name evidence="2" type="ORF">OKA104_LOCUS49762</name>
</gene>
<name>A0A820M6X6_9BILA</name>
<evidence type="ECO:0000313" key="3">
    <source>
        <dbReference type="Proteomes" id="UP000663881"/>
    </source>
</evidence>
<reference evidence="2" key="1">
    <citation type="submission" date="2021-02" db="EMBL/GenBank/DDBJ databases">
        <authorList>
            <person name="Nowell W R."/>
        </authorList>
    </citation>
    <scope>NUCLEOTIDE SEQUENCE</scope>
</reference>
<protein>
    <submittedName>
        <fullName evidence="2">Uncharacterized protein</fullName>
    </submittedName>
</protein>
<dbReference type="Proteomes" id="UP000663881">
    <property type="component" value="Unassembled WGS sequence"/>
</dbReference>
<keyword evidence="1" id="KW-0812">Transmembrane</keyword>
<dbReference type="AlphaFoldDB" id="A0A820M6X6"/>